<keyword evidence="3" id="KW-1185">Reference proteome</keyword>
<evidence type="ECO:0000313" key="2">
    <source>
        <dbReference type="EMBL" id="CAK1579495.1"/>
    </source>
</evidence>
<comment type="caution">
    <text evidence="2">The sequence shown here is derived from an EMBL/GenBank/DDBJ whole genome shotgun (WGS) entry which is preliminary data.</text>
</comment>
<organism evidence="2 3">
    <name type="scientific">Parnassius mnemosyne</name>
    <name type="common">clouded apollo</name>
    <dbReference type="NCBI Taxonomy" id="213953"/>
    <lineage>
        <taxon>Eukaryota</taxon>
        <taxon>Metazoa</taxon>
        <taxon>Ecdysozoa</taxon>
        <taxon>Arthropoda</taxon>
        <taxon>Hexapoda</taxon>
        <taxon>Insecta</taxon>
        <taxon>Pterygota</taxon>
        <taxon>Neoptera</taxon>
        <taxon>Endopterygota</taxon>
        <taxon>Lepidoptera</taxon>
        <taxon>Glossata</taxon>
        <taxon>Ditrysia</taxon>
        <taxon>Papilionoidea</taxon>
        <taxon>Papilionidae</taxon>
        <taxon>Parnassiinae</taxon>
        <taxon>Parnassini</taxon>
        <taxon>Parnassius</taxon>
        <taxon>Driopa</taxon>
    </lineage>
</organism>
<dbReference type="InterPro" id="IPR043502">
    <property type="entry name" value="DNA/RNA_pol_sf"/>
</dbReference>
<accession>A0AAV1K9F5</accession>
<dbReference type="PANTHER" id="PTHR33332">
    <property type="entry name" value="REVERSE TRANSCRIPTASE DOMAIN-CONTAINING PROTEIN"/>
    <property type="match status" value="1"/>
</dbReference>
<dbReference type="Pfam" id="PF14529">
    <property type="entry name" value="Exo_endo_phos_2"/>
    <property type="match status" value="1"/>
</dbReference>
<dbReference type="Proteomes" id="UP001314205">
    <property type="component" value="Unassembled WGS sequence"/>
</dbReference>
<dbReference type="GO" id="GO:0003824">
    <property type="term" value="F:catalytic activity"/>
    <property type="evidence" value="ECO:0007669"/>
    <property type="project" value="InterPro"/>
</dbReference>
<dbReference type="InterPro" id="IPR043128">
    <property type="entry name" value="Rev_trsase/Diguanyl_cyclase"/>
</dbReference>
<proteinExistence type="predicted"/>
<name>A0AAV1K9F5_9NEOP</name>
<evidence type="ECO:0000259" key="1">
    <source>
        <dbReference type="PROSITE" id="PS50878"/>
    </source>
</evidence>
<dbReference type="EMBL" id="CAVLGL010000002">
    <property type="protein sequence ID" value="CAK1579495.1"/>
    <property type="molecule type" value="Genomic_DNA"/>
</dbReference>
<reference evidence="2 3" key="1">
    <citation type="submission" date="2023-11" db="EMBL/GenBank/DDBJ databases">
        <authorList>
            <person name="Hedman E."/>
            <person name="Englund M."/>
            <person name="Stromberg M."/>
            <person name="Nyberg Akerstrom W."/>
            <person name="Nylinder S."/>
            <person name="Jareborg N."/>
            <person name="Kallberg Y."/>
            <person name="Kronander E."/>
        </authorList>
    </citation>
    <scope>NUCLEOTIDE SEQUENCE [LARGE SCALE GENOMIC DNA]</scope>
</reference>
<dbReference type="SUPFAM" id="SSF56219">
    <property type="entry name" value="DNase I-like"/>
    <property type="match status" value="1"/>
</dbReference>
<dbReference type="InterPro" id="IPR000477">
    <property type="entry name" value="RT_dom"/>
</dbReference>
<protein>
    <recommendedName>
        <fullName evidence="1">Reverse transcriptase domain-containing protein</fullName>
    </recommendedName>
</protein>
<dbReference type="Gene3D" id="3.30.70.270">
    <property type="match status" value="1"/>
</dbReference>
<dbReference type="PROSITE" id="PS50878">
    <property type="entry name" value="RT_POL"/>
    <property type="match status" value="1"/>
</dbReference>
<dbReference type="SUPFAM" id="SSF56672">
    <property type="entry name" value="DNA/RNA polymerases"/>
    <property type="match status" value="1"/>
</dbReference>
<evidence type="ECO:0000313" key="3">
    <source>
        <dbReference type="Proteomes" id="UP001314205"/>
    </source>
</evidence>
<gene>
    <name evidence="2" type="ORF">PARMNEM_LOCUS1428</name>
</gene>
<dbReference type="AlphaFoldDB" id="A0AAV1K9F5"/>
<dbReference type="Pfam" id="PF00078">
    <property type="entry name" value="RVT_1"/>
    <property type="match status" value="1"/>
</dbReference>
<sequence>MEYLFLEINLKGVKAILGVVYSPPSINYFSTLESILDNICSEYTHQVIMGDFNTDLLKNSSNSQKLRSIINSVNLSILPLKATHSNFSTADSWIDLIITSSNKVASYGQFPAPGFSNHDLIFLSYKLKPPKHIPHTIKLRSYARLNRDSLINEVSAIDWSSVLNTDSINDMVMEFNSKLLNIYNTHAPEREVKIKRPSVPWITSNVRLAMNRRNRAFVTYKSCRTVQNWEAFKKARNRCNQVVRSAKRRYFHDFLNNSSQSETWKFIHSHGLSKTKKQVISDIFPLNDLNVHFSSSACLPSHVKLKTISDITSMSSPHKDSFSFSTVTEKDILKVLQKLKSKAVGHDNIGRTMISYVSEHIVPILASIINRSLLTGNFPSCWQKAFVLPLPKISMPSALNHFRPISILPFLSKVLEAVALKQIQTYLTKSNLLNQHQSGFRPGHSTTTALLKITEDVRDGMEFGRLTVLVLIDFSNAFNTVDHDILIAILSYIGFSLSARNWVSSYLRGRQQAVRVDGMVSDWCELTTGVPQGGILSPLLFSIFINMITCNFRASYHMYADDLQLYAHADATTMNNAITVINSDLNWILNWSRRYGVTVNPSKCQAIALGSARHLGKLNHTSLDPLIYNGVVIPYSSHVRDLGLSLDCSLTWRSHVEEVSRKVCTTLRQLYRFKNILPPCTKKLLIESLILPMFDYADVCYLDADKYLVNKLDRLLNNCIRFIYGLRKYDHVSFYRSQLKWLNIPQRRNLRILSTLFTILNDPLAPEYLKCKFQYLGSSHDCNLRSRNNLVLQIPSHRTGFLSNSFAVTAVRLWNTLPLAIRKSPNKWIFKTNVKEHYLGSSDTQINNNL</sequence>
<dbReference type="Gene3D" id="3.60.10.10">
    <property type="entry name" value="Endonuclease/exonuclease/phosphatase"/>
    <property type="match status" value="1"/>
</dbReference>
<feature type="domain" description="Reverse transcriptase" evidence="1">
    <location>
        <begin position="371"/>
        <end position="633"/>
    </location>
</feature>
<dbReference type="CDD" id="cd01650">
    <property type="entry name" value="RT_nLTR_like"/>
    <property type="match status" value="1"/>
</dbReference>
<dbReference type="GO" id="GO:0071897">
    <property type="term" value="P:DNA biosynthetic process"/>
    <property type="evidence" value="ECO:0007669"/>
    <property type="project" value="UniProtKB-ARBA"/>
</dbReference>
<dbReference type="InterPro" id="IPR036691">
    <property type="entry name" value="Endo/exonu/phosph_ase_sf"/>
</dbReference>
<dbReference type="InterPro" id="IPR005135">
    <property type="entry name" value="Endo/exonuclease/phosphatase"/>
</dbReference>